<dbReference type="AlphaFoldDB" id="A0A1T2L590"/>
<accession>A0A1T2L590</accession>
<proteinExistence type="inferred from homology"/>
<evidence type="ECO:0008006" key="5">
    <source>
        <dbReference type="Google" id="ProtNLM"/>
    </source>
</evidence>
<keyword evidence="4" id="KW-1185">Reference proteome</keyword>
<dbReference type="Proteomes" id="UP000191110">
    <property type="component" value="Unassembled WGS sequence"/>
</dbReference>
<evidence type="ECO:0000313" key="4">
    <source>
        <dbReference type="Proteomes" id="UP000191110"/>
    </source>
</evidence>
<dbReference type="OrthoDB" id="225238at2"/>
<dbReference type="GO" id="GO:0055085">
    <property type="term" value="P:transmembrane transport"/>
    <property type="evidence" value="ECO:0007669"/>
    <property type="project" value="InterPro"/>
</dbReference>
<dbReference type="Gene3D" id="3.40.190.10">
    <property type="entry name" value="Periplasmic binding protein-like II"/>
    <property type="match status" value="2"/>
</dbReference>
<dbReference type="PANTHER" id="PTHR35841">
    <property type="entry name" value="PHOSPHONATES-BINDING PERIPLASMIC PROTEIN"/>
    <property type="match status" value="1"/>
</dbReference>
<keyword evidence="2" id="KW-0732">Signal</keyword>
<sequence>MIGLPLQDVENALISSTNLAYTVMYYIKHLTAHLFAISLLLTSNTVVADAENGLTLGIHPYLHATTLVERFTPLTEYLSKTTGKHIHIRVGTSYQDHIDAVNQGEVDFAYFGPAGYIKATELNENIVPLGRLSFAGRDTFRGVITIRRDSKITSLSELKGKSFAFGDPNSTLSNLVPQRLLNDVGIDLTDLDSYSHLKNHHNVALAVLMGKYHAGGIKEEVFREYEARGLKALKWTPDVPTHIFVAGPTTKRELIDELIPLLQNLHKQSGAALILNKIKKGATAIIPATSQEYDKLRALISDRPLLEQRKTAP</sequence>
<dbReference type="InterPro" id="IPR005770">
    <property type="entry name" value="PhnD"/>
</dbReference>
<comment type="caution">
    <text evidence="3">The sequence shown here is derived from an EMBL/GenBank/DDBJ whole genome shotgun (WGS) entry which is preliminary data.</text>
</comment>
<name>A0A1T2L590_9GAMM</name>
<dbReference type="SUPFAM" id="SSF53850">
    <property type="entry name" value="Periplasmic binding protein-like II"/>
    <property type="match status" value="1"/>
</dbReference>
<evidence type="ECO:0000313" key="3">
    <source>
        <dbReference type="EMBL" id="OOZ40224.1"/>
    </source>
</evidence>
<dbReference type="GO" id="GO:0043190">
    <property type="term" value="C:ATP-binding cassette (ABC) transporter complex"/>
    <property type="evidence" value="ECO:0007669"/>
    <property type="project" value="InterPro"/>
</dbReference>
<protein>
    <recommendedName>
        <fullName evidence="5">Phosphonate ABC transporter substrate-binding protein</fullName>
    </recommendedName>
</protein>
<comment type="similarity">
    <text evidence="1">Belongs to the phosphate/phosphite/phosphonate binding protein family.</text>
</comment>
<reference evidence="3 4" key="1">
    <citation type="submission" date="2016-11" db="EMBL/GenBank/DDBJ databases">
        <title>Mixed transmission modes and dynamic genome evolution in an obligate animal-bacterial symbiosis.</title>
        <authorList>
            <person name="Russell S.L."/>
            <person name="Corbett-Detig R.B."/>
            <person name="Cavanaugh C.M."/>
        </authorList>
    </citation>
    <scope>NUCLEOTIDE SEQUENCE [LARGE SCALE GENOMIC DNA]</scope>
    <source>
        <strain evidence="3">Sveles-Q1</strain>
    </source>
</reference>
<dbReference type="EMBL" id="MPRL01000030">
    <property type="protein sequence ID" value="OOZ40224.1"/>
    <property type="molecule type" value="Genomic_DNA"/>
</dbReference>
<dbReference type="NCBIfam" id="TIGR01098">
    <property type="entry name" value="3A0109s03R"/>
    <property type="match status" value="1"/>
</dbReference>
<gene>
    <name evidence="3" type="ORF">BOW53_08630</name>
</gene>
<dbReference type="PANTHER" id="PTHR35841:SF1">
    <property type="entry name" value="PHOSPHONATES-BINDING PERIPLASMIC PROTEIN"/>
    <property type="match status" value="1"/>
</dbReference>
<evidence type="ECO:0000256" key="2">
    <source>
        <dbReference type="ARBA" id="ARBA00022729"/>
    </source>
</evidence>
<evidence type="ECO:0000256" key="1">
    <source>
        <dbReference type="ARBA" id="ARBA00007162"/>
    </source>
</evidence>
<organism evidence="3 4">
    <name type="scientific">Solemya pervernicosa gill symbiont</name>
    <dbReference type="NCBI Taxonomy" id="642797"/>
    <lineage>
        <taxon>Bacteria</taxon>
        <taxon>Pseudomonadati</taxon>
        <taxon>Pseudomonadota</taxon>
        <taxon>Gammaproteobacteria</taxon>
        <taxon>sulfur-oxidizing symbionts</taxon>
    </lineage>
</organism>
<dbReference type="Pfam" id="PF12974">
    <property type="entry name" value="Phosphonate-bd"/>
    <property type="match status" value="1"/>
</dbReference>